<dbReference type="SUPFAM" id="SSF100950">
    <property type="entry name" value="NagB/RpiA/CoA transferase-like"/>
    <property type="match status" value="1"/>
</dbReference>
<gene>
    <name evidence="1" type="ORF">KC614_04790</name>
</gene>
<evidence type="ECO:0000313" key="1">
    <source>
        <dbReference type="EMBL" id="MCA9392481.1"/>
    </source>
</evidence>
<reference evidence="1" key="1">
    <citation type="submission" date="2020-04" db="EMBL/GenBank/DDBJ databases">
        <authorList>
            <person name="Zhang T."/>
        </authorList>
    </citation>
    <scope>NUCLEOTIDE SEQUENCE</scope>
    <source>
        <strain evidence="1">HKST-UBA03</strain>
    </source>
</reference>
<accession>A0A955LM89</accession>
<comment type="caution">
    <text evidence="1">The sequence shown here is derived from an EMBL/GenBank/DDBJ whole genome shotgun (WGS) entry which is preliminary data.</text>
</comment>
<dbReference type="AlphaFoldDB" id="A0A955LM89"/>
<dbReference type="InterPro" id="IPR037171">
    <property type="entry name" value="NagB/RpiA_transferase-like"/>
</dbReference>
<keyword evidence="1" id="KW-0378">Hydrolase</keyword>
<dbReference type="GO" id="GO:0017057">
    <property type="term" value="F:6-phosphogluconolactonase activity"/>
    <property type="evidence" value="ECO:0007669"/>
    <property type="project" value="UniProtKB-EC"/>
</dbReference>
<dbReference type="Proteomes" id="UP000751518">
    <property type="component" value="Unassembled WGS sequence"/>
</dbReference>
<evidence type="ECO:0000313" key="2">
    <source>
        <dbReference type="Proteomes" id="UP000751518"/>
    </source>
</evidence>
<dbReference type="Gene3D" id="3.40.50.1360">
    <property type="match status" value="1"/>
</dbReference>
<dbReference type="EC" id="3.1.1.31" evidence="1"/>
<sequence length="256" mass="29669">MSEENTLGAFEHLTKGNIELYHMDDPAQAIKYVYYLLTKMIDRQTVMFINHGDYILNLFELIAQYETMDPYSVVMSEEILGEPFHLESIELMYQERGLLDLLSKRGVPFFRILSRAPSLEGTVRIYSNRIEEILAKSQNMHAFVELQSDGSLGGIRPRDDIHKGLYEDRGDLFKNYIVGFRHEGQRGETRRVTLSMLTLRRMNHVWVFAFGKDKKKMVKLLLSGSRKSPADNPILYLNSLNSKVYLFTDQSVSKSR</sequence>
<organism evidence="1 2">
    <name type="scientific">candidate division WWE3 bacterium</name>
    <dbReference type="NCBI Taxonomy" id="2053526"/>
    <lineage>
        <taxon>Bacteria</taxon>
        <taxon>Katanobacteria</taxon>
    </lineage>
</organism>
<reference evidence="1" key="2">
    <citation type="journal article" date="2021" name="Microbiome">
        <title>Successional dynamics and alternative stable states in a saline activated sludge microbial community over 9 years.</title>
        <authorList>
            <person name="Wang Y."/>
            <person name="Ye J."/>
            <person name="Ju F."/>
            <person name="Liu L."/>
            <person name="Boyd J.A."/>
            <person name="Deng Y."/>
            <person name="Parks D.H."/>
            <person name="Jiang X."/>
            <person name="Yin X."/>
            <person name="Woodcroft B.J."/>
            <person name="Tyson G.W."/>
            <person name="Hugenholtz P."/>
            <person name="Polz M.F."/>
            <person name="Zhang T."/>
        </authorList>
    </citation>
    <scope>NUCLEOTIDE SEQUENCE</scope>
    <source>
        <strain evidence="1">HKST-UBA03</strain>
    </source>
</reference>
<dbReference type="EMBL" id="JAGQKZ010000060">
    <property type="protein sequence ID" value="MCA9392481.1"/>
    <property type="molecule type" value="Genomic_DNA"/>
</dbReference>
<proteinExistence type="predicted"/>
<name>A0A955LM89_UNCKA</name>
<protein>
    <submittedName>
        <fullName evidence="1">6-phosphogluconolactonase</fullName>
        <ecNumber evidence="1">3.1.1.31</ecNumber>
    </submittedName>
</protein>